<name>A0A517SKG2_9PLAN</name>
<accession>A0A517SKG2</accession>
<dbReference type="SUPFAM" id="SSF88723">
    <property type="entry name" value="PIN domain-like"/>
    <property type="match status" value="1"/>
</dbReference>
<dbReference type="EMBL" id="CP036271">
    <property type="protein sequence ID" value="QDT56619.1"/>
    <property type="molecule type" value="Genomic_DNA"/>
</dbReference>
<evidence type="ECO:0000313" key="3">
    <source>
        <dbReference type="Proteomes" id="UP000315700"/>
    </source>
</evidence>
<gene>
    <name evidence="2" type="ORF">Pan44_46760</name>
</gene>
<protein>
    <recommendedName>
        <fullName evidence="1">PIN domain-containing protein</fullName>
    </recommendedName>
</protein>
<dbReference type="Gene3D" id="3.40.50.1010">
    <property type="entry name" value="5'-nuclease"/>
    <property type="match status" value="1"/>
</dbReference>
<dbReference type="OrthoDB" id="291270at2"/>
<organism evidence="2 3">
    <name type="scientific">Caulifigura coniformis</name>
    <dbReference type="NCBI Taxonomy" id="2527983"/>
    <lineage>
        <taxon>Bacteria</taxon>
        <taxon>Pseudomonadati</taxon>
        <taxon>Planctomycetota</taxon>
        <taxon>Planctomycetia</taxon>
        <taxon>Planctomycetales</taxon>
        <taxon>Planctomycetaceae</taxon>
        <taxon>Caulifigura</taxon>
    </lineage>
</organism>
<feature type="domain" description="PIN" evidence="1">
    <location>
        <begin position="3"/>
        <end position="131"/>
    </location>
</feature>
<dbReference type="InterPro" id="IPR002716">
    <property type="entry name" value="PIN_dom"/>
</dbReference>
<dbReference type="KEGG" id="ccos:Pan44_46760"/>
<dbReference type="AlphaFoldDB" id="A0A517SKG2"/>
<keyword evidence="3" id="KW-1185">Reference proteome</keyword>
<evidence type="ECO:0000259" key="1">
    <source>
        <dbReference type="Pfam" id="PF01850"/>
    </source>
</evidence>
<dbReference type="RefSeq" id="WP_145034072.1">
    <property type="nucleotide sequence ID" value="NZ_CP036271.1"/>
</dbReference>
<reference evidence="2 3" key="1">
    <citation type="submission" date="2019-02" db="EMBL/GenBank/DDBJ databases">
        <title>Deep-cultivation of Planctomycetes and their phenomic and genomic characterization uncovers novel biology.</title>
        <authorList>
            <person name="Wiegand S."/>
            <person name="Jogler M."/>
            <person name="Boedeker C."/>
            <person name="Pinto D."/>
            <person name="Vollmers J."/>
            <person name="Rivas-Marin E."/>
            <person name="Kohn T."/>
            <person name="Peeters S.H."/>
            <person name="Heuer A."/>
            <person name="Rast P."/>
            <person name="Oberbeckmann S."/>
            <person name="Bunk B."/>
            <person name="Jeske O."/>
            <person name="Meyerdierks A."/>
            <person name="Storesund J.E."/>
            <person name="Kallscheuer N."/>
            <person name="Luecker S."/>
            <person name="Lage O.M."/>
            <person name="Pohl T."/>
            <person name="Merkel B.J."/>
            <person name="Hornburger P."/>
            <person name="Mueller R.-W."/>
            <person name="Bruemmer F."/>
            <person name="Labrenz M."/>
            <person name="Spormann A.M."/>
            <person name="Op den Camp H."/>
            <person name="Overmann J."/>
            <person name="Amann R."/>
            <person name="Jetten M.S.M."/>
            <person name="Mascher T."/>
            <person name="Medema M.H."/>
            <person name="Devos D.P."/>
            <person name="Kaster A.-K."/>
            <person name="Ovreas L."/>
            <person name="Rohde M."/>
            <person name="Galperin M.Y."/>
            <person name="Jogler C."/>
        </authorList>
    </citation>
    <scope>NUCLEOTIDE SEQUENCE [LARGE SCALE GENOMIC DNA]</scope>
    <source>
        <strain evidence="2 3">Pan44</strain>
    </source>
</reference>
<dbReference type="InterPro" id="IPR029060">
    <property type="entry name" value="PIN-like_dom_sf"/>
</dbReference>
<proteinExistence type="predicted"/>
<sequence length="152" mass="16806">MSVLVDTNVLLRVAQLASPHHLVAKTALLRLAENGVELTLVPQVIYEFWGVATRPIESNGLGMDVRAAERSVQQLIQDYRLLKDERGVFDQWLLQVTSQGVRGKTAHDARLIAAMLRHGVSNLLTFNAADFVRFKSVMTYTPADVLGGRIPA</sequence>
<dbReference type="InParanoid" id="A0A517SKG2"/>
<evidence type="ECO:0000313" key="2">
    <source>
        <dbReference type="EMBL" id="QDT56619.1"/>
    </source>
</evidence>
<dbReference type="Proteomes" id="UP000315700">
    <property type="component" value="Chromosome"/>
</dbReference>
<dbReference type="CDD" id="cd09854">
    <property type="entry name" value="PIN_VapC-like"/>
    <property type="match status" value="1"/>
</dbReference>
<dbReference type="Pfam" id="PF01850">
    <property type="entry name" value="PIN"/>
    <property type="match status" value="1"/>
</dbReference>